<evidence type="ECO:0000256" key="5">
    <source>
        <dbReference type="ARBA" id="ARBA00022614"/>
    </source>
</evidence>
<dbReference type="Gene3D" id="3.80.10.10">
    <property type="entry name" value="Ribonuclease Inhibitor"/>
    <property type="match status" value="2"/>
</dbReference>
<dbReference type="Gene3D" id="2.60.120.430">
    <property type="entry name" value="Galactose-binding lectin"/>
    <property type="match status" value="1"/>
</dbReference>
<dbReference type="GO" id="GO:0004674">
    <property type="term" value="F:protein serine/threonine kinase activity"/>
    <property type="evidence" value="ECO:0007669"/>
    <property type="project" value="UniProtKB-KW"/>
</dbReference>
<keyword evidence="24" id="KW-1185">Reference proteome</keyword>
<evidence type="ECO:0000256" key="3">
    <source>
        <dbReference type="ARBA" id="ARBA00022527"/>
    </source>
</evidence>
<evidence type="ECO:0000259" key="22">
    <source>
        <dbReference type="PROSITE" id="PS50011"/>
    </source>
</evidence>
<dbReference type="Gene3D" id="3.30.200.20">
    <property type="entry name" value="Phosphorylase Kinase, domain 1"/>
    <property type="match status" value="1"/>
</dbReference>
<comment type="catalytic activity">
    <reaction evidence="18">
        <text>L-seryl-[protein] + ATP = O-phospho-L-seryl-[protein] + ADP + H(+)</text>
        <dbReference type="Rhea" id="RHEA:17989"/>
        <dbReference type="Rhea" id="RHEA-COMP:9863"/>
        <dbReference type="Rhea" id="RHEA-COMP:11604"/>
        <dbReference type="ChEBI" id="CHEBI:15378"/>
        <dbReference type="ChEBI" id="CHEBI:29999"/>
        <dbReference type="ChEBI" id="CHEBI:30616"/>
        <dbReference type="ChEBI" id="CHEBI:83421"/>
        <dbReference type="ChEBI" id="CHEBI:456216"/>
        <dbReference type="EC" id="2.7.11.1"/>
    </reaction>
</comment>
<reference evidence="24" key="1">
    <citation type="journal article" date="2020" name="Nat. Commun.">
        <title>Genome assembly of wild tea tree DASZ reveals pedigree and selection history of tea varieties.</title>
        <authorList>
            <person name="Zhang W."/>
            <person name="Zhang Y."/>
            <person name="Qiu H."/>
            <person name="Guo Y."/>
            <person name="Wan H."/>
            <person name="Zhang X."/>
            <person name="Scossa F."/>
            <person name="Alseekh S."/>
            <person name="Zhang Q."/>
            <person name="Wang P."/>
            <person name="Xu L."/>
            <person name="Schmidt M.H."/>
            <person name="Jia X."/>
            <person name="Li D."/>
            <person name="Zhu A."/>
            <person name="Guo F."/>
            <person name="Chen W."/>
            <person name="Ni D."/>
            <person name="Usadel B."/>
            <person name="Fernie A.R."/>
            <person name="Wen W."/>
        </authorList>
    </citation>
    <scope>NUCLEOTIDE SEQUENCE [LARGE SCALE GENOMIC DNA]</scope>
    <source>
        <strain evidence="24">cv. G240</strain>
    </source>
</reference>
<keyword evidence="14 21" id="KW-0472">Membrane</keyword>
<evidence type="ECO:0000256" key="10">
    <source>
        <dbReference type="ARBA" id="ARBA00022741"/>
    </source>
</evidence>
<dbReference type="PROSITE" id="PS00107">
    <property type="entry name" value="PROTEIN_KINASE_ATP"/>
    <property type="match status" value="1"/>
</dbReference>
<evidence type="ECO:0000256" key="9">
    <source>
        <dbReference type="ARBA" id="ARBA00022737"/>
    </source>
</evidence>
<keyword evidence="12 19" id="KW-0067">ATP-binding</keyword>
<comment type="catalytic activity">
    <reaction evidence="17">
        <text>L-threonyl-[protein] + ATP = O-phospho-L-threonyl-[protein] + ADP + H(+)</text>
        <dbReference type="Rhea" id="RHEA:46608"/>
        <dbReference type="Rhea" id="RHEA-COMP:11060"/>
        <dbReference type="Rhea" id="RHEA-COMP:11605"/>
        <dbReference type="ChEBI" id="CHEBI:15378"/>
        <dbReference type="ChEBI" id="CHEBI:30013"/>
        <dbReference type="ChEBI" id="CHEBI:30616"/>
        <dbReference type="ChEBI" id="CHEBI:61977"/>
        <dbReference type="ChEBI" id="CHEBI:456216"/>
        <dbReference type="EC" id="2.7.11.1"/>
    </reaction>
</comment>
<evidence type="ECO:0000313" key="24">
    <source>
        <dbReference type="Proteomes" id="UP000593564"/>
    </source>
</evidence>
<evidence type="ECO:0000256" key="1">
    <source>
        <dbReference type="ARBA" id="ARBA00004479"/>
    </source>
</evidence>
<evidence type="ECO:0000256" key="8">
    <source>
        <dbReference type="ARBA" id="ARBA00022729"/>
    </source>
</evidence>
<keyword evidence="4" id="KW-0597">Phosphoprotein</keyword>
<comment type="subcellular location">
    <subcellularLocation>
        <location evidence="1">Membrane</location>
        <topology evidence="1">Single-pass type I membrane protein</topology>
    </subcellularLocation>
</comment>
<dbReference type="Pfam" id="PF00560">
    <property type="entry name" value="LRR_1"/>
    <property type="match status" value="2"/>
</dbReference>
<evidence type="ECO:0000256" key="20">
    <source>
        <dbReference type="SAM" id="MobiDB-lite"/>
    </source>
</evidence>
<dbReference type="PROSITE" id="PS50011">
    <property type="entry name" value="PROTEIN_KINASE_DOM"/>
    <property type="match status" value="1"/>
</dbReference>
<dbReference type="InterPro" id="IPR011009">
    <property type="entry name" value="Kinase-like_dom_sf"/>
</dbReference>
<feature type="transmembrane region" description="Helical" evidence="21">
    <location>
        <begin position="559"/>
        <end position="583"/>
    </location>
</feature>
<evidence type="ECO:0000256" key="6">
    <source>
        <dbReference type="ARBA" id="ARBA00022679"/>
    </source>
</evidence>
<accession>A0A7J7H5S0</accession>
<keyword evidence="16" id="KW-0325">Glycoprotein</keyword>
<keyword evidence="5" id="KW-0433">Leucine-rich repeat</keyword>
<organism evidence="23 24">
    <name type="scientific">Camellia sinensis</name>
    <name type="common">Tea plant</name>
    <name type="synonym">Thea sinensis</name>
    <dbReference type="NCBI Taxonomy" id="4442"/>
    <lineage>
        <taxon>Eukaryota</taxon>
        <taxon>Viridiplantae</taxon>
        <taxon>Streptophyta</taxon>
        <taxon>Embryophyta</taxon>
        <taxon>Tracheophyta</taxon>
        <taxon>Spermatophyta</taxon>
        <taxon>Magnoliopsida</taxon>
        <taxon>eudicotyledons</taxon>
        <taxon>Gunneridae</taxon>
        <taxon>Pentapetalae</taxon>
        <taxon>asterids</taxon>
        <taxon>Ericales</taxon>
        <taxon>Theaceae</taxon>
        <taxon>Camellia</taxon>
    </lineage>
</organism>
<keyword evidence="7 21" id="KW-0812">Transmembrane</keyword>
<dbReference type="FunFam" id="1.10.510.10:FF:000044">
    <property type="entry name" value="Putative LRR receptor-like serine/threonine-protein kinase"/>
    <property type="match status" value="1"/>
</dbReference>
<gene>
    <name evidence="23" type="ORF">HYC85_014280</name>
</gene>
<evidence type="ECO:0000256" key="12">
    <source>
        <dbReference type="ARBA" id="ARBA00022840"/>
    </source>
</evidence>
<dbReference type="EC" id="2.7.11.1" evidence="2"/>
<name>A0A7J7H5S0_CAMSI</name>
<comment type="caution">
    <text evidence="23">The sequence shown here is derived from an EMBL/GenBank/DDBJ whole genome shotgun (WGS) entry which is preliminary data.</text>
</comment>
<dbReference type="InterPro" id="IPR000719">
    <property type="entry name" value="Prot_kinase_dom"/>
</dbReference>
<dbReference type="InterPro" id="IPR051824">
    <property type="entry name" value="LRR_Rcpt-Like_S/T_Kinase"/>
</dbReference>
<evidence type="ECO:0000256" key="7">
    <source>
        <dbReference type="ARBA" id="ARBA00022692"/>
    </source>
</evidence>
<evidence type="ECO:0000313" key="23">
    <source>
        <dbReference type="EMBL" id="KAF5948323.1"/>
    </source>
</evidence>
<sequence length="983" mass="108638">MDATTSKLYLLVYIVFFLHLIFFHSFGFAATPKLHPDEVKTLREIGKRLGKRDWDFRKDPCSGEGNWSPPVLVKGFETSVTCDCTFNNNATCHVVAMLAADFTCKVAEDQMALKAQNISGQVPPEFSKLRHLQTLDLSRNYFNGSIPSHWATMRLVDLSVMGNQLSGPFPIVLTNITTLANFVLSSNSFMGELPVALAKLIELTDMLIQGCPLEGPIPSSISTLTSLTDLRISDLKGGGSNFPPLSNMESMKVLVLRKCSIYGEIPRYIGDLTKLKTLYLTGNQLTGQIPGWILSRNKNVDISYNNFTWESSSPVECPRGSVNLVETYSAASTNKLSKVHPCLKKNYPCSAMGNQYYSLHINCGGKEAIFNNSKYEADLEVRGASMFYSGQNWAFSSTGNFMDNDLEADVYIDANTSTLHNVSATDSELYTTARVSPLSLTYYGLCLGNGNYTVRLHFAEIVYTNDQTFDSLGKRIFDVYIQGKLVLKDFNIKNEAGGPGNPIVKNFTAEVTSHTLKIHFYWAGKGTTGIPQRGVYGPLISAISVDPNFKPPSEHGKKIYVRVVAGAVVGAVFIVFLVLIILWRKGWLGGKISADKEINLNNFYSLLTPCNALETELRGLDLQTGLFTLRQIKAATTNFDAANKIGEGGFGSVYKGLLSDGTVIAVKQLSAKSKQGNKEFVNEIGMISGLQHPNLVKLYGCCVEGNQLILIYEYMENNCLSRALFGRDAICKLKLDWPTRQKICLGIARGLAYLHEESRLKIVHRDIKASNVLLDKEFNAKISDFGLAKLYEDDNTHISTRVAGTIGYMAPEYAMRGYLTNKADVYSFGVVALEIVSGKSNTNYRPKEEFVYLLDWAYVLQERGSLLELVDPGLGSEYSSEEAMVMLNVALLCTNASPTLRPTMSQVVSMLEGRTAVQDLLSDPGFSAINPKFKAIRNHFWQNPSQTQSMSTDGPYSDDGSLSNIDKEENNILLRVNSVISDK</sequence>
<dbReference type="CDD" id="cd14066">
    <property type="entry name" value="STKc_IRAK"/>
    <property type="match status" value="1"/>
</dbReference>
<protein>
    <recommendedName>
        <fullName evidence="2">non-specific serine/threonine protein kinase</fullName>
        <ecNumber evidence="2">2.7.11.1</ecNumber>
    </recommendedName>
</protein>
<dbReference type="PROSITE" id="PS00108">
    <property type="entry name" value="PROTEIN_KINASE_ST"/>
    <property type="match status" value="1"/>
</dbReference>
<evidence type="ECO:0000256" key="11">
    <source>
        <dbReference type="ARBA" id="ARBA00022777"/>
    </source>
</evidence>
<evidence type="ECO:0000256" key="17">
    <source>
        <dbReference type="ARBA" id="ARBA00047899"/>
    </source>
</evidence>
<keyword evidence="9" id="KW-0677">Repeat</keyword>
<dbReference type="PANTHER" id="PTHR48006">
    <property type="entry name" value="LEUCINE-RICH REPEAT-CONTAINING PROTEIN DDB_G0281931-RELATED"/>
    <property type="match status" value="1"/>
</dbReference>
<dbReference type="PANTHER" id="PTHR48006:SF68">
    <property type="entry name" value="PROTEIN KINASE DOMAIN-CONTAINING PROTEIN"/>
    <property type="match status" value="1"/>
</dbReference>
<dbReference type="SUPFAM" id="SSF52058">
    <property type="entry name" value="L domain-like"/>
    <property type="match status" value="1"/>
</dbReference>
<dbReference type="Proteomes" id="UP000593564">
    <property type="component" value="Unassembled WGS sequence"/>
</dbReference>
<dbReference type="AlphaFoldDB" id="A0A7J7H5S0"/>
<evidence type="ECO:0000256" key="18">
    <source>
        <dbReference type="ARBA" id="ARBA00048679"/>
    </source>
</evidence>
<dbReference type="InterPro" id="IPR021720">
    <property type="entry name" value="Malectin_dom"/>
</dbReference>
<dbReference type="EMBL" id="JACBKZ010000006">
    <property type="protein sequence ID" value="KAF5948323.1"/>
    <property type="molecule type" value="Genomic_DNA"/>
</dbReference>
<dbReference type="InterPro" id="IPR001611">
    <property type="entry name" value="Leu-rich_rpt"/>
</dbReference>
<keyword evidence="3" id="KW-0723">Serine/threonine-protein kinase</keyword>
<dbReference type="SMART" id="SM00220">
    <property type="entry name" value="S_TKc"/>
    <property type="match status" value="1"/>
</dbReference>
<dbReference type="InterPro" id="IPR017441">
    <property type="entry name" value="Protein_kinase_ATP_BS"/>
</dbReference>
<evidence type="ECO:0000256" key="14">
    <source>
        <dbReference type="ARBA" id="ARBA00023136"/>
    </source>
</evidence>
<dbReference type="Pfam" id="PF11721">
    <property type="entry name" value="Malectin"/>
    <property type="match status" value="1"/>
</dbReference>
<dbReference type="GO" id="GO:0016020">
    <property type="term" value="C:membrane"/>
    <property type="evidence" value="ECO:0007669"/>
    <property type="project" value="UniProtKB-SubCell"/>
</dbReference>
<dbReference type="FunFam" id="2.60.120.430:FF:000004">
    <property type="entry name" value="Putative leucine-rich repeat receptor-like serine/threonine-protein kinase"/>
    <property type="match status" value="1"/>
</dbReference>
<dbReference type="InterPro" id="IPR032675">
    <property type="entry name" value="LRR_dom_sf"/>
</dbReference>
<keyword evidence="10 19" id="KW-0547">Nucleotide-binding</keyword>
<evidence type="ECO:0000256" key="16">
    <source>
        <dbReference type="ARBA" id="ARBA00023180"/>
    </source>
</evidence>
<evidence type="ECO:0000256" key="15">
    <source>
        <dbReference type="ARBA" id="ARBA00023170"/>
    </source>
</evidence>
<reference evidence="23 24" key="2">
    <citation type="submission" date="2020-07" db="EMBL/GenBank/DDBJ databases">
        <title>Genome assembly of wild tea tree DASZ reveals pedigree and selection history of tea varieties.</title>
        <authorList>
            <person name="Zhang W."/>
        </authorList>
    </citation>
    <scope>NUCLEOTIDE SEQUENCE [LARGE SCALE GENOMIC DNA]</scope>
    <source>
        <strain evidence="24">cv. G240</strain>
        <tissue evidence="23">Leaf</tissue>
    </source>
</reference>
<dbReference type="FunFam" id="3.30.200.20:FF:000217">
    <property type="entry name" value="probable LRR receptor-like serine/threonine-protein kinase At1g53430"/>
    <property type="match status" value="1"/>
</dbReference>
<keyword evidence="6" id="KW-0808">Transferase</keyword>
<feature type="binding site" evidence="19">
    <location>
        <position position="667"/>
    </location>
    <ligand>
        <name>ATP</name>
        <dbReference type="ChEBI" id="CHEBI:30616"/>
    </ligand>
</feature>
<feature type="domain" description="Protein kinase" evidence="22">
    <location>
        <begin position="639"/>
        <end position="921"/>
    </location>
</feature>
<dbReference type="InterPro" id="IPR008271">
    <property type="entry name" value="Ser/Thr_kinase_AS"/>
</dbReference>
<proteinExistence type="predicted"/>
<dbReference type="FunFam" id="3.80.10.10:FF:000383">
    <property type="entry name" value="Leucine-rich repeat receptor protein kinase EMS1"/>
    <property type="match status" value="1"/>
</dbReference>
<evidence type="ECO:0000256" key="4">
    <source>
        <dbReference type="ARBA" id="ARBA00022553"/>
    </source>
</evidence>
<keyword evidence="13 21" id="KW-1133">Transmembrane helix</keyword>
<keyword evidence="8" id="KW-0732">Signal</keyword>
<dbReference type="Pfam" id="PF07714">
    <property type="entry name" value="PK_Tyr_Ser-Thr"/>
    <property type="match status" value="1"/>
</dbReference>
<dbReference type="SUPFAM" id="SSF56112">
    <property type="entry name" value="Protein kinase-like (PK-like)"/>
    <property type="match status" value="1"/>
</dbReference>
<dbReference type="Gene3D" id="1.10.510.10">
    <property type="entry name" value="Transferase(Phosphotransferase) domain 1"/>
    <property type="match status" value="1"/>
</dbReference>
<feature type="region of interest" description="Disordered" evidence="20">
    <location>
        <begin position="944"/>
        <end position="964"/>
    </location>
</feature>
<evidence type="ECO:0000256" key="13">
    <source>
        <dbReference type="ARBA" id="ARBA00022989"/>
    </source>
</evidence>
<evidence type="ECO:0000256" key="21">
    <source>
        <dbReference type="SAM" id="Phobius"/>
    </source>
</evidence>
<keyword evidence="11" id="KW-0418">Kinase</keyword>
<evidence type="ECO:0000256" key="2">
    <source>
        <dbReference type="ARBA" id="ARBA00012513"/>
    </source>
</evidence>
<evidence type="ECO:0000256" key="19">
    <source>
        <dbReference type="PROSITE-ProRule" id="PRU10141"/>
    </source>
</evidence>
<keyword evidence="15" id="KW-0675">Receptor</keyword>
<dbReference type="GO" id="GO:0005524">
    <property type="term" value="F:ATP binding"/>
    <property type="evidence" value="ECO:0007669"/>
    <property type="project" value="UniProtKB-UniRule"/>
</dbReference>
<dbReference type="InterPro" id="IPR001245">
    <property type="entry name" value="Ser-Thr/Tyr_kinase_cat_dom"/>
</dbReference>